<dbReference type="CDD" id="cd01433">
    <property type="entry name" value="Ribosomal_L16_L10e"/>
    <property type="match status" value="1"/>
</dbReference>
<dbReference type="GO" id="GO:0003735">
    <property type="term" value="F:structural constituent of ribosome"/>
    <property type="evidence" value="ECO:0007669"/>
    <property type="project" value="InterPro"/>
</dbReference>
<sequence length="146" mass="16837">MLNISEWKYQKMHRVKNKGGNGLIDCLNWGIVGIYSKGMGVLTYRQINCIKFIIDKELGKDIKLWFRVTPNESVTKKPAGLRMGKGKGKIETWQVRISKGVLIFELDRQGPIMEESLFYSKVETMLRIINSKLGIELGVKRYEIEL</sequence>
<dbReference type="Pfam" id="PF00252">
    <property type="entry name" value="Ribosomal_L16"/>
    <property type="match status" value="1"/>
</dbReference>
<dbReference type="PROSITE" id="PS00701">
    <property type="entry name" value="RIBOSOMAL_L16_2"/>
    <property type="match status" value="1"/>
</dbReference>
<evidence type="ECO:0000256" key="3">
    <source>
        <dbReference type="ARBA" id="ARBA00023274"/>
    </source>
</evidence>
<dbReference type="NCBIfam" id="TIGR01164">
    <property type="entry name" value="rplP_bact"/>
    <property type="match status" value="1"/>
</dbReference>
<dbReference type="PANTHER" id="PTHR12220:SF13">
    <property type="entry name" value="LARGE RIBOSOMAL SUBUNIT PROTEIN UL16M"/>
    <property type="match status" value="1"/>
</dbReference>
<dbReference type="GeneID" id="44790195"/>
<geneLocation type="mitochondrion" evidence="5"/>
<dbReference type="PRINTS" id="PR00060">
    <property type="entry name" value="RIBOSOMALL16"/>
</dbReference>
<dbReference type="InterPro" id="IPR036920">
    <property type="entry name" value="Ribosomal_uL16_sf"/>
</dbReference>
<keyword evidence="3 4" id="KW-0687">Ribonucleoprotein</keyword>
<gene>
    <name evidence="5" type="primary">rpl16</name>
</gene>
<dbReference type="InterPro" id="IPR016180">
    <property type="entry name" value="Ribosomal_uL16_dom"/>
</dbReference>
<dbReference type="InterPro" id="IPR000114">
    <property type="entry name" value="Ribosomal_uL16_bact-type"/>
</dbReference>
<dbReference type="RefSeq" id="YP_009734654.1">
    <property type="nucleotide sequence ID" value="NC_046408.1"/>
</dbReference>
<dbReference type="AlphaFoldDB" id="A0A6H2U2B7"/>
<accession>A0A6H2U2B7</accession>
<dbReference type="EMBL" id="MG832660">
    <property type="protein sequence ID" value="QID02704.1"/>
    <property type="molecule type" value="Genomic_DNA"/>
</dbReference>
<dbReference type="GO" id="GO:0032543">
    <property type="term" value="P:mitochondrial translation"/>
    <property type="evidence" value="ECO:0007669"/>
    <property type="project" value="TreeGrafter"/>
</dbReference>
<protein>
    <submittedName>
        <fullName evidence="5">Ribosomal protein L16</fullName>
    </submittedName>
</protein>
<dbReference type="Gene3D" id="3.90.1170.10">
    <property type="entry name" value="Ribosomal protein L10e/L16"/>
    <property type="match status" value="1"/>
</dbReference>
<dbReference type="InterPro" id="IPR047873">
    <property type="entry name" value="Ribosomal_uL16"/>
</dbReference>
<dbReference type="SUPFAM" id="SSF54686">
    <property type="entry name" value="Ribosomal protein L16p/L10e"/>
    <property type="match status" value="1"/>
</dbReference>
<comment type="similarity">
    <text evidence="1 4">Belongs to the universal ribosomal protein uL16 family.</text>
</comment>
<name>A0A6H2U2B7_9EUKA</name>
<evidence type="ECO:0000256" key="1">
    <source>
        <dbReference type="ARBA" id="ARBA00008931"/>
    </source>
</evidence>
<organism evidence="5">
    <name type="scientific">Sphaerothecum destruens</name>
    <dbReference type="NCBI Taxonomy" id="42893"/>
    <lineage>
        <taxon>Eukaryota</taxon>
        <taxon>Ichthyosporea</taxon>
        <taxon>Dermocystida</taxon>
        <taxon>Sphaerothecum</taxon>
    </lineage>
</organism>
<keyword evidence="2 4" id="KW-0689">Ribosomal protein</keyword>
<evidence type="ECO:0000256" key="4">
    <source>
        <dbReference type="RuleBase" id="RU004413"/>
    </source>
</evidence>
<evidence type="ECO:0000256" key="2">
    <source>
        <dbReference type="ARBA" id="ARBA00022980"/>
    </source>
</evidence>
<proteinExistence type="inferred from homology"/>
<dbReference type="GO" id="GO:0019843">
    <property type="term" value="F:rRNA binding"/>
    <property type="evidence" value="ECO:0007669"/>
    <property type="project" value="InterPro"/>
</dbReference>
<dbReference type="PANTHER" id="PTHR12220">
    <property type="entry name" value="50S/60S RIBOSOMAL PROTEIN L16"/>
    <property type="match status" value="1"/>
</dbReference>
<reference evidence="5" key="1">
    <citation type="journal article" date="2020" name="Parasit. Vectors">
        <title>The complete mitochondrial genome of a parasite at the animal-fungal boundary.</title>
        <authorList>
            <person name="Sana S."/>
            <person name="Hardouin E.A."/>
            <person name="Paley R."/>
            <person name="Zhang T."/>
            <person name="Andreou D."/>
        </authorList>
    </citation>
    <scope>NUCLEOTIDE SEQUENCE</scope>
</reference>
<dbReference type="InterPro" id="IPR020798">
    <property type="entry name" value="Ribosomal_uL16_CS"/>
</dbReference>
<keyword evidence="5" id="KW-0496">Mitochondrion</keyword>
<evidence type="ECO:0000313" key="5">
    <source>
        <dbReference type="EMBL" id="QID02704.1"/>
    </source>
</evidence>
<dbReference type="GO" id="GO:0005762">
    <property type="term" value="C:mitochondrial large ribosomal subunit"/>
    <property type="evidence" value="ECO:0007669"/>
    <property type="project" value="TreeGrafter"/>
</dbReference>